<accession>A0A660SN93</accession>
<evidence type="ECO:0000313" key="2">
    <source>
        <dbReference type="Proteomes" id="UP000271125"/>
    </source>
</evidence>
<dbReference type="AlphaFoldDB" id="A0A660SN93"/>
<sequence>MSADNIAGFHNIETGLSIDVYASPIAPDAAPIPSSFIREYVPEEQYKTTGINININISFFILFTSLNKH</sequence>
<comment type="caution">
    <text evidence="1">The sequence shown here is derived from an EMBL/GenBank/DDBJ whole genome shotgun (WGS) entry which is preliminary data.</text>
</comment>
<dbReference type="EMBL" id="QNBD01000063">
    <property type="protein sequence ID" value="RKX71952.1"/>
    <property type="molecule type" value="Genomic_DNA"/>
</dbReference>
<protein>
    <submittedName>
        <fullName evidence="1">Uncharacterized protein</fullName>
    </submittedName>
</protein>
<evidence type="ECO:0000313" key="1">
    <source>
        <dbReference type="EMBL" id="RKX71952.1"/>
    </source>
</evidence>
<proteinExistence type="predicted"/>
<name>A0A660SN93_UNCT6</name>
<gene>
    <name evidence="1" type="ORF">DRP43_01910</name>
</gene>
<organism evidence="1 2">
    <name type="scientific">candidate division TA06 bacterium</name>
    <dbReference type="NCBI Taxonomy" id="2250710"/>
    <lineage>
        <taxon>Bacteria</taxon>
        <taxon>Bacteria division TA06</taxon>
    </lineage>
</organism>
<dbReference type="Proteomes" id="UP000271125">
    <property type="component" value="Unassembled WGS sequence"/>
</dbReference>
<reference evidence="1 2" key="1">
    <citation type="submission" date="2018-06" db="EMBL/GenBank/DDBJ databases">
        <title>Extensive metabolic versatility and redundancy in microbially diverse, dynamic hydrothermal sediments.</title>
        <authorList>
            <person name="Dombrowski N."/>
            <person name="Teske A."/>
            <person name="Baker B.J."/>
        </authorList>
    </citation>
    <scope>NUCLEOTIDE SEQUENCE [LARGE SCALE GENOMIC DNA]</scope>
    <source>
        <strain evidence="1">B10_G13</strain>
    </source>
</reference>